<dbReference type="GO" id="GO:0003779">
    <property type="term" value="F:actin binding"/>
    <property type="evidence" value="ECO:0007669"/>
    <property type="project" value="InterPro"/>
</dbReference>
<keyword evidence="5" id="KW-1185">Reference proteome</keyword>
<dbReference type="Gene3D" id="2.30.29.30">
    <property type="entry name" value="Pleckstrin-homology domain (PH domain)/Phosphotyrosine-binding domain (PTB)"/>
    <property type="match status" value="1"/>
</dbReference>
<feature type="domain" description="PH" evidence="2">
    <location>
        <begin position="133"/>
        <end position="250"/>
    </location>
</feature>
<organism evidence="4 5">
    <name type="scientific">Thalassiosira oceanica</name>
    <name type="common">Marine diatom</name>
    <dbReference type="NCBI Taxonomy" id="159749"/>
    <lineage>
        <taxon>Eukaryota</taxon>
        <taxon>Sar</taxon>
        <taxon>Stramenopiles</taxon>
        <taxon>Ochrophyta</taxon>
        <taxon>Bacillariophyta</taxon>
        <taxon>Coscinodiscophyceae</taxon>
        <taxon>Thalassiosirophycidae</taxon>
        <taxon>Thalassiosirales</taxon>
        <taxon>Thalassiosiraceae</taxon>
        <taxon>Thalassiosira</taxon>
    </lineage>
</organism>
<feature type="domain" description="ADF-H" evidence="3">
    <location>
        <begin position="775"/>
        <end position="913"/>
    </location>
</feature>
<dbReference type="SMART" id="SM00233">
    <property type="entry name" value="PH"/>
    <property type="match status" value="1"/>
</dbReference>
<feature type="region of interest" description="Disordered" evidence="1">
    <location>
        <begin position="1"/>
        <end position="92"/>
    </location>
</feature>
<dbReference type="PROSITE" id="PS51263">
    <property type="entry name" value="ADF_H"/>
    <property type="match status" value="1"/>
</dbReference>
<dbReference type="AlphaFoldDB" id="K0RVS8"/>
<evidence type="ECO:0000259" key="3">
    <source>
        <dbReference type="PROSITE" id="PS51263"/>
    </source>
</evidence>
<comment type="caution">
    <text evidence="4">The sequence shown here is derived from an EMBL/GenBank/DDBJ whole genome shotgun (WGS) entry which is preliminary data.</text>
</comment>
<dbReference type="InterPro" id="IPR011993">
    <property type="entry name" value="PH-like_dom_sf"/>
</dbReference>
<evidence type="ECO:0000313" key="5">
    <source>
        <dbReference type="Proteomes" id="UP000266841"/>
    </source>
</evidence>
<feature type="region of interest" description="Disordered" evidence="1">
    <location>
        <begin position="260"/>
        <end position="305"/>
    </location>
</feature>
<protein>
    <recommendedName>
        <fullName evidence="6">PH domain-containing protein</fullName>
    </recommendedName>
</protein>
<name>K0RVS8_THAOC</name>
<sequence>SSGGGTFSFPARDTCARRHTGLGQPGQVGVADEAAGDEKRKPEAEERRRPLLAPQQRRACISVTLSHGDNNTDARTPDSKHGQMDRRLQTPNQDSKLTVWTATAGESSQTRGVEVTMTDDSAAPPESPQIGGAVVCEGYMMKKKSSRGAIRRSIGLKWVTRYFILYPDGRLVYFKTKPSNPADRDAGTTVCLSIADCAVDRVATSDLAGDRGLVPNSFYLTTLTGNKTLLVTQGPVEHKRWMKTFRSFGTTMSKEIARTVAPNPPSTAAPQAVESVESAKSNRDGPPIPISIGGDTLHHGGSHHGDSVIEEVDEAAQNLMSTAAATNEAVVAAETEEVNEAKRREVEIESSQQAVPPETATSEEKQAEVIQKTPSETLEELKRQISDFHKREADYGELQPSESQELDKLQRQISEFAKQNVGEVDRMAEEEVPEPQIPTENEMIEEIDSIKNEMIEEIDSITKSLPHSKVTEVAAAPVALDRMDSESVEDVTDRVETSPKPSKAKMAGVGVKEAGDSEEEDDSPEEGGETVFEQIGTVVEPTEDASPTDLEDDPEAKPGSVQSTPNGHPEVTEEGVEAPTMEEVEAMAAEESTKKYAVNILARVFAHGNGIEDFHATVDQKRCLYGLFATRHDELKSDGTGKKDDGKNKPLSAFSVECTGPSSSPDESNQFTKMLPEIHAYCRMHLTLRSATGDRPLSYGPDLKDRMVEVLSPEKEEDTLGALPDEQSFISKGSKDRTPVMSMGRGVNTMNLSAADAEDSMTRLSKAEGTAYKHVIEVEGADNAPTGEDVLAIVREQMGFPYNWVLFNPSKKELVIKDAGSGGVLEITKLLQNDYDDCVLFGLVRMSFSGEFGRRQFWAGIEWKGENCYSVKAMRQFNDSIGPMSRLIGDRSFTLSNVSAAEMTPELFVGRLKRSCNVGDIDLTVELMRNAHKEEQEAIKKFWRDIERKVRERESAAERKRKEAEMKEIERGRRVTIRMHEERKGRWDRMNATEILQDLGKDGMAGWVLLEF</sequence>
<feature type="region of interest" description="Disordered" evidence="1">
    <location>
        <begin position="635"/>
        <end position="669"/>
    </location>
</feature>
<feature type="non-terminal residue" evidence="4">
    <location>
        <position position="1"/>
    </location>
</feature>
<feature type="compositionally biased region" description="Basic and acidic residues" evidence="1">
    <location>
        <begin position="484"/>
        <end position="497"/>
    </location>
</feature>
<dbReference type="InterPro" id="IPR001849">
    <property type="entry name" value="PH_domain"/>
</dbReference>
<feature type="compositionally biased region" description="Acidic residues" evidence="1">
    <location>
        <begin position="516"/>
        <end position="528"/>
    </location>
</feature>
<feature type="compositionally biased region" description="Basic and acidic residues" evidence="1">
    <location>
        <begin position="36"/>
        <end position="49"/>
    </location>
</feature>
<dbReference type="eggNOG" id="ENOG502TIGS">
    <property type="taxonomic scope" value="Eukaryota"/>
</dbReference>
<feature type="compositionally biased region" description="Polar residues" evidence="1">
    <location>
        <begin position="660"/>
        <end position="669"/>
    </location>
</feature>
<dbReference type="InterPro" id="IPR029006">
    <property type="entry name" value="ADF-H/Gelsolin-like_dom_sf"/>
</dbReference>
<dbReference type="SUPFAM" id="SSF55753">
    <property type="entry name" value="Actin depolymerizing proteins"/>
    <property type="match status" value="1"/>
</dbReference>
<dbReference type="OrthoDB" id="10639590at2759"/>
<dbReference type="EMBL" id="AGNL01029538">
    <property type="protein sequence ID" value="EJK57080.1"/>
    <property type="molecule type" value="Genomic_DNA"/>
</dbReference>
<feature type="region of interest" description="Disordered" evidence="1">
    <location>
        <begin position="341"/>
        <end position="368"/>
    </location>
</feature>
<dbReference type="Pfam" id="PF00169">
    <property type="entry name" value="PH"/>
    <property type="match status" value="1"/>
</dbReference>
<accession>K0RVS8</accession>
<dbReference type="OMA" id="WVTRYFI"/>
<feature type="compositionally biased region" description="Basic and acidic residues" evidence="1">
    <location>
        <begin position="70"/>
        <end position="88"/>
    </location>
</feature>
<feature type="compositionally biased region" description="Basic and acidic residues" evidence="1">
    <location>
        <begin position="635"/>
        <end position="648"/>
    </location>
</feature>
<dbReference type="PROSITE" id="PS50003">
    <property type="entry name" value="PH_DOMAIN"/>
    <property type="match status" value="1"/>
</dbReference>
<gene>
    <name evidence="4" type="ORF">THAOC_22914</name>
</gene>
<evidence type="ECO:0008006" key="6">
    <source>
        <dbReference type="Google" id="ProtNLM"/>
    </source>
</evidence>
<dbReference type="Proteomes" id="UP000266841">
    <property type="component" value="Unassembled WGS sequence"/>
</dbReference>
<evidence type="ECO:0000313" key="4">
    <source>
        <dbReference type="EMBL" id="EJK57080.1"/>
    </source>
</evidence>
<proteinExistence type="predicted"/>
<feature type="region of interest" description="Disordered" evidence="1">
    <location>
        <begin position="484"/>
        <end position="577"/>
    </location>
</feature>
<evidence type="ECO:0000259" key="2">
    <source>
        <dbReference type="PROSITE" id="PS50003"/>
    </source>
</evidence>
<evidence type="ECO:0000256" key="1">
    <source>
        <dbReference type="SAM" id="MobiDB-lite"/>
    </source>
</evidence>
<dbReference type="CDD" id="cd00821">
    <property type="entry name" value="PH"/>
    <property type="match status" value="1"/>
</dbReference>
<dbReference type="InterPro" id="IPR002108">
    <property type="entry name" value="ADF-H"/>
</dbReference>
<dbReference type="SUPFAM" id="SSF50729">
    <property type="entry name" value="PH domain-like"/>
    <property type="match status" value="1"/>
</dbReference>
<reference evidence="4 5" key="1">
    <citation type="journal article" date="2012" name="Genome Biol.">
        <title>Genome and low-iron response of an oceanic diatom adapted to chronic iron limitation.</title>
        <authorList>
            <person name="Lommer M."/>
            <person name="Specht M."/>
            <person name="Roy A.S."/>
            <person name="Kraemer L."/>
            <person name="Andreson R."/>
            <person name="Gutowska M.A."/>
            <person name="Wolf J."/>
            <person name="Bergner S.V."/>
            <person name="Schilhabel M.B."/>
            <person name="Klostermeier U.C."/>
            <person name="Beiko R.G."/>
            <person name="Rosenstiel P."/>
            <person name="Hippler M."/>
            <person name="Laroche J."/>
        </authorList>
    </citation>
    <scope>NUCLEOTIDE SEQUENCE [LARGE SCALE GENOMIC DNA]</scope>
    <source>
        <strain evidence="4 5">CCMP1005</strain>
    </source>
</reference>
<dbReference type="Gene3D" id="3.40.20.10">
    <property type="entry name" value="Severin"/>
    <property type="match status" value="1"/>
</dbReference>